<evidence type="ECO:0000313" key="2">
    <source>
        <dbReference type="Proteomes" id="UP000255036"/>
    </source>
</evidence>
<organism evidence="1 2">
    <name type="scientific">Anaerosacchariphilus polymeriproducens</name>
    <dbReference type="NCBI Taxonomy" id="1812858"/>
    <lineage>
        <taxon>Bacteria</taxon>
        <taxon>Bacillati</taxon>
        <taxon>Bacillota</taxon>
        <taxon>Clostridia</taxon>
        <taxon>Lachnospirales</taxon>
        <taxon>Lachnospiraceae</taxon>
        <taxon>Anaerosacchariphilus</taxon>
    </lineage>
</organism>
<accession>A0A371AYP8</accession>
<evidence type="ECO:0000313" key="1">
    <source>
        <dbReference type="EMBL" id="RDU24724.1"/>
    </source>
</evidence>
<sequence length="405" mass="47940">MNFSEEEILQLLSDRVRKYTSNESSSVSYEKARQLMGSILFCMEDAQSCSQNNEKKLTLFHKKMNAKEAFEVGLNKKKVKIKETQKLFETIMKTFCTYQNQCYYDTIIKGMPGFFKTYDVEYNAQNHILTLDYPLITAPSLNLKGIDLIYEYLKRTWIEQCFLSSFSYDNILDILKNYHKKHEELIFNICRVVFRNAIGCVLLDKSIYELMIQCDERELLKRLGDSKNVAELEAILIEAFERMLNLHFNNNQEYFVYFLNEIKDFAFEIKSNAENNHLDKIFLGSTTVEPQNQVIYKDGSPMEDEKLRELIDGLSQIRFLTEKLDMIKTQVKSLEDLKEVLKECFFDEEFLNVFALLSTNEIEVLKEEIIQKIEYNEELEEWEIAFKKEMITRESKNKEEKRSIT</sequence>
<dbReference type="EMBL" id="QRCT01000012">
    <property type="protein sequence ID" value="RDU24724.1"/>
    <property type="molecule type" value="Genomic_DNA"/>
</dbReference>
<gene>
    <name evidence="1" type="ORF">DWV06_04450</name>
</gene>
<comment type="caution">
    <text evidence="1">The sequence shown here is derived from an EMBL/GenBank/DDBJ whole genome shotgun (WGS) entry which is preliminary data.</text>
</comment>
<dbReference type="RefSeq" id="WP_115480956.1">
    <property type="nucleotide sequence ID" value="NZ_QRCT01000012.1"/>
</dbReference>
<dbReference type="Pfam" id="PF19677">
    <property type="entry name" value="DUF6179"/>
    <property type="match status" value="1"/>
</dbReference>
<protein>
    <submittedName>
        <fullName evidence="1">Uncharacterized protein</fullName>
    </submittedName>
</protein>
<proteinExistence type="predicted"/>
<dbReference type="Proteomes" id="UP000255036">
    <property type="component" value="Unassembled WGS sequence"/>
</dbReference>
<reference evidence="1 2" key="1">
    <citation type="submission" date="2018-07" db="EMBL/GenBank/DDBJ databases">
        <title>Anaerosacharophilus polymeroproducens gen. nov. sp. nov., an anaerobic bacterium isolated from salt field.</title>
        <authorList>
            <person name="Kim W."/>
            <person name="Yang S.-H."/>
            <person name="Oh J."/>
            <person name="Lee J.-H."/>
            <person name="Kwon K.K."/>
        </authorList>
    </citation>
    <scope>NUCLEOTIDE SEQUENCE [LARGE SCALE GENOMIC DNA]</scope>
    <source>
        <strain evidence="1 2">MCWD5</strain>
    </source>
</reference>
<dbReference type="OrthoDB" id="1907610at2"/>
<dbReference type="AlphaFoldDB" id="A0A371AYP8"/>
<keyword evidence="2" id="KW-1185">Reference proteome</keyword>
<dbReference type="InterPro" id="IPR045751">
    <property type="entry name" value="DUF6179"/>
</dbReference>
<name>A0A371AYP8_9FIRM</name>